<dbReference type="PROSITE" id="PS00211">
    <property type="entry name" value="ABC_TRANSPORTER_1"/>
    <property type="match status" value="1"/>
</dbReference>
<evidence type="ECO:0000256" key="8">
    <source>
        <dbReference type="ARBA" id="ARBA00022771"/>
    </source>
</evidence>
<evidence type="ECO:0000256" key="6">
    <source>
        <dbReference type="ARBA" id="ARBA00022763"/>
    </source>
</evidence>
<dbReference type="Gene3D" id="1.10.8.280">
    <property type="entry name" value="ABC transporter ATPase domain-like"/>
    <property type="match status" value="1"/>
</dbReference>
<dbReference type="NCBIfam" id="NF001503">
    <property type="entry name" value="PRK00349.1"/>
    <property type="match status" value="1"/>
</dbReference>
<evidence type="ECO:0000256" key="2">
    <source>
        <dbReference type="ARBA" id="ARBA00022490"/>
    </source>
</evidence>
<keyword evidence="2" id="KW-0963">Cytoplasm</keyword>
<evidence type="ECO:0000313" key="20">
    <source>
        <dbReference type="Proteomes" id="UP000177029"/>
    </source>
</evidence>
<keyword evidence="5" id="KW-0547">Nucleotide-binding</keyword>
<evidence type="ECO:0000256" key="10">
    <source>
        <dbReference type="ARBA" id="ARBA00022840"/>
    </source>
</evidence>
<evidence type="ECO:0000256" key="14">
    <source>
        <dbReference type="ARBA" id="ARBA00038000"/>
    </source>
</evidence>
<keyword evidence="7" id="KW-0228">DNA excision</keyword>
<dbReference type="InterPro" id="IPR003439">
    <property type="entry name" value="ABC_transporter-like_ATP-bd"/>
</dbReference>
<dbReference type="GO" id="GO:0006289">
    <property type="term" value="P:nucleotide-excision repair"/>
    <property type="evidence" value="ECO:0007669"/>
    <property type="project" value="InterPro"/>
</dbReference>
<dbReference type="GO" id="GO:0005524">
    <property type="term" value="F:ATP binding"/>
    <property type="evidence" value="ECO:0007669"/>
    <property type="project" value="UniProtKB-KW"/>
</dbReference>
<evidence type="ECO:0000313" key="19">
    <source>
        <dbReference type="EMBL" id="OGM92548.1"/>
    </source>
</evidence>
<dbReference type="Gene3D" id="1.20.1580.10">
    <property type="entry name" value="ABC transporter ATPase like domain"/>
    <property type="match status" value="2"/>
</dbReference>
<dbReference type="InterPro" id="IPR027417">
    <property type="entry name" value="P-loop_NTPase"/>
</dbReference>
<keyword evidence="6" id="KW-0227">DNA damage</keyword>
<dbReference type="GO" id="GO:0009380">
    <property type="term" value="C:excinuclease repair complex"/>
    <property type="evidence" value="ECO:0007669"/>
    <property type="project" value="InterPro"/>
</dbReference>
<evidence type="ECO:0000256" key="9">
    <source>
        <dbReference type="ARBA" id="ARBA00022833"/>
    </source>
</evidence>
<dbReference type="InterPro" id="IPR013815">
    <property type="entry name" value="ATP_grasp_subdomain_1"/>
</dbReference>
<dbReference type="STRING" id="1802555.A2755_00410"/>
<evidence type="ECO:0000259" key="18">
    <source>
        <dbReference type="PROSITE" id="PS50893"/>
    </source>
</evidence>
<gene>
    <name evidence="19" type="ORF">A2755_00410</name>
</gene>
<evidence type="ECO:0000256" key="13">
    <source>
        <dbReference type="ARBA" id="ARBA00023204"/>
    </source>
</evidence>
<keyword evidence="4" id="KW-0677">Repeat</keyword>
<dbReference type="GO" id="GO:0005737">
    <property type="term" value="C:cytoplasm"/>
    <property type="evidence" value="ECO:0007669"/>
    <property type="project" value="UniProtKB-SubCell"/>
</dbReference>
<comment type="caution">
    <text evidence="19">The sequence shown here is derived from an EMBL/GenBank/DDBJ whole genome shotgun (WGS) entry which is preliminary data.</text>
</comment>
<evidence type="ECO:0000256" key="7">
    <source>
        <dbReference type="ARBA" id="ARBA00022769"/>
    </source>
</evidence>
<dbReference type="PANTHER" id="PTHR43152:SF1">
    <property type="entry name" value="UVRA PROTEIN"/>
    <property type="match status" value="1"/>
</dbReference>
<protein>
    <recommendedName>
        <fullName evidence="15">UvrABC system protein A</fullName>
    </recommendedName>
    <alternativeName>
        <fullName evidence="16">Excinuclease ABC subunit A</fullName>
    </alternativeName>
</protein>
<feature type="domain" description="ABC transporter" evidence="18">
    <location>
        <begin position="712"/>
        <end position="1035"/>
    </location>
</feature>
<dbReference type="GO" id="GO:0016887">
    <property type="term" value="F:ATP hydrolysis activity"/>
    <property type="evidence" value="ECO:0007669"/>
    <property type="project" value="InterPro"/>
</dbReference>
<evidence type="ECO:0000256" key="1">
    <source>
        <dbReference type="ARBA" id="ARBA00004496"/>
    </source>
</evidence>
<keyword evidence="12" id="KW-0238">DNA-binding</keyword>
<dbReference type="GO" id="GO:0004518">
    <property type="term" value="F:nuclease activity"/>
    <property type="evidence" value="ECO:0007669"/>
    <property type="project" value="UniProtKB-KW"/>
</dbReference>
<organism evidence="19 20">
    <name type="scientific">Candidatus Wolfebacteria bacterium RIFCSPHIGHO2_01_FULL_48_22</name>
    <dbReference type="NCBI Taxonomy" id="1802555"/>
    <lineage>
        <taxon>Bacteria</taxon>
        <taxon>Candidatus Wolfeibacteriota</taxon>
    </lineage>
</organism>
<dbReference type="Pfam" id="PF17760">
    <property type="entry name" value="UvrA_inter"/>
    <property type="match status" value="1"/>
</dbReference>
<dbReference type="PROSITE" id="PS50893">
    <property type="entry name" value="ABC_TRANSPORTER_2"/>
    <property type="match status" value="1"/>
</dbReference>
<dbReference type="AlphaFoldDB" id="A0A1F8DX04"/>
<dbReference type="PANTHER" id="PTHR43152">
    <property type="entry name" value="UVRABC SYSTEM PROTEIN A"/>
    <property type="match status" value="1"/>
</dbReference>
<evidence type="ECO:0000256" key="17">
    <source>
        <dbReference type="SAM" id="MobiDB-lite"/>
    </source>
</evidence>
<evidence type="ECO:0000256" key="5">
    <source>
        <dbReference type="ARBA" id="ARBA00022741"/>
    </source>
</evidence>
<dbReference type="InterPro" id="IPR041552">
    <property type="entry name" value="UvrA_DNA-bd"/>
</dbReference>
<comment type="subcellular location">
    <subcellularLocation>
        <location evidence="1">Cytoplasm</location>
    </subcellularLocation>
</comment>
<dbReference type="Gene3D" id="3.40.50.300">
    <property type="entry name" value="P-loop containing nucleotide triphosphate hydrolases"/>
    <property type="match status" value="2"/>
</dbReference>
<name>A0A1F8DX04_9BACT</name>
<dbReference type="EMBL" id="MGIP01000001">
    <property type="protein sequence ID" value="OGM92548.1"/>
    <property type="molecule type" value="Genomic_DNA"/>
</dbReference>
<dbReference type="NCBIfam" id="TIGR00630">
    <property type="entry name" value="uvra"/>
    <property type="match status" value="1"/>
</dbReference>
<dbReference type="InterPro" id="IPR041102">
    <property type="entry name" value="UvrA_inter"/>
</dbReference>
<keyword evidence="11" id="KW-0267">Excision nuclease</keyword>
<evidence type="ECO:0000256" key="4">
    <source>
        <dbReference type="ARBA" id="ARBA00022737"/>
    </source>
</evidence>
<reference evidence="19 20" key="1">
    <citation type="journal article" date="2016" name="Nat. Commun.">
        <title>Thousands of microbial genomes shed light on interconnected biogeochemical processes in an aquifer system.</title>
        <authorList>
            <person name="Anantharaman K."/>
            <person name="Brown C.T."/>
            <person name="Hug L.A."/>
            <person name="Sharon I."/>
            <person name="Castelle C.J."/>
            <person name="Probst A.J."/>
            <person name="Thomas B.C."/>
            <person name="Singh A."/>
            <person name="Wilkins M.J."/>
            <person name="Karaoz U."/>
            <person name="Brodie E.L."/>
            <person name="Williams K.H."/>
            <person name="Hubbard S.S."/>
            <person name="Banfield J.F."/>
        </authorList>
    </citation>
    <scope>NUCLEOTIDE SEQUENCE [LARGE SCALE GENOMIC DNA]</scope>
</reference>
<dbReference type="SUPFAM" id="SSF52540">
    <property type="entry name" value="P-loop containing nucleoside triphosphate hydrolases"/>
    <property type="match status" value="2"/>
</dbReference>
<accession>A0A1F8DX04</accession>
<dbReference type="GO" id="GO:0008270">
    <property type="term" value="F:zinc ion binding"/>
    <property type="evidence" value="ECO:0007669"/>
    <property type="project" value="UniProtKB-KW"/>
</dbReference>
<dbReference type="InterPro" id="IPR004602">
    <property type="entry name" value="UvrA"/>
</dbReference>
<keyword evidence="13" id="KW-0234">DNA repair</keyword>
<keyword evidence="8" id="KW-0863">Zinc-finger</keyword>
<keyword evidence="10" id="KW-0067">ATP-binding</keyword>
<evidence type="ECO:0000256" key="11">
    <source>
        <dbReference type="ARBA" id="ARBA00022881"/>
    </source>
</evidence>
<keyword evidence="9" id="KW-0862">Zinc</keyword>
<sequence length="1039" mass="116469">MQQDFIAIEGAKVHNLKDISVRLPKNKLVVVCGVSGSGKSSLAFDTLYEEGQRRYLEGLSSYVRQFLGGFKKPDVDKIVGLSPTLAINQKSVSSNPRSTVGTITEIYDHLRLLFARAGKPYCPKDHIPITAQTPQEITEKIIKIISEAQQTKVRPSQTKAEPYGLREALILAPIVVGKKGEHRAVIEEIERSGYGTVRIDGSLYPIIEALAKKLDKNKSHMIEVVVGRFGSRPGLDHRDQTSRSISKTEKEAMKKRNKKLEKVAEDERIELIEKVRKGLHIGNGQITVLYKKNFETHQTKARPSQTKAEPYGLRIADYEEHYSELYSCPKCGFSLPKIEPRLFSFNSPFGACENCQGLGTKLEIDEELLVSPDISIEAGAILPWFTLSRMSKRALGANWQRFVIENILEQNKIPSRTPFKKLPEHIKKHVLYGDPSSHKATNGQAKPEPTYVTDGQWEGKTYFPGIIPRLERLYYETDSDFIRHELSKYMTEQPCPVCNGARVRQEARVVLFAEKNISEISAMPVKDMIEFFKTKNVYEAQPRRGAEPRRSLSDEQKKIAAPIIKEIISKGTFLEDVGLEYITVGRSATTLSVGENQRIRLATQLGSGLSGVIYVLDEPTIGLHPQDTDRLIKTLKYLRDLNNTVVVVEHDERVIDEADWVIEIGPRAGVHGGKVVFEGTPAQLKKSKSLTGQYLSGKRRVSSDLPKNTKEIHESDRLSVHGAEQFNLKKVSLNIPLRRFTAVAGVSGSGKSTLVLDVFAKAIQKEVMRMSVVPGAYERLENQGRIDKIVIIDQSPIGKTPRSNPATYTGLFTPIRQLYTRLEESQVRGYSPSHFSFNVKPGRCEACKGEGYKKVEMYFLPDMYVECEVCRGKRFSPEILDVKYNDTSIADVLDMSVEEAYKFFEPFSQISDKLKLLSDIGLGYMKLGQSATTLSGGEAQRIKLAEELSKRFTTNTLYVLDEPTVGLHFDDTKKLLHILRSLVMKGNTVVVIEHNLDVIKEADWLIELGPKGGGEGGKIIYEGKVMDAKKKKTATGKYL</sequence>
<dbReference type="Gene3D" id="3.30.1490.20">
    <property type="entry name" value="ATP-grasp fold, A domain"/>
    <property type="match status" value="1"/>
</dbReference>
<evidence type="ECO:0000256" key="12">
    <source>
        <dbReference type="ARBA" id="ARBA00023125"/>
    </source>
</evidence>
<evidence type="ECO:0000256" key="16">
    <source>
        <dbReference type="ARBA" id="ARBA00042156"/>
    </source>
</evidence>
<dbReference type="Pfam" id="PF17755">
    <property type="entry name" value="UvrA_DNA-bind"/>
    <property type="match status" value="1"/>
</dbReference>
<feature type="compositionally biased region" description="Basic and acidic residues" evidence="17">
    <location>
        <begin position="234"/>
        <end position="255"/>
    </location>
</feature>
<evidence type="ECO:0000256" key="15">
    <source>
        <dbReference type="ARBA" id="ARBA00039316"/>
    </source>
</evidence>
<proteinExistence type="inferred from homology"/>
<dbReference type="GO" id="GO:0003677">
    <property type="term" value="F:DNA binding"/>
    <property type="evidence" value="ECO:0007669"/>
    <property type="project" value="UniProtKB-KW"/>
</dbReference>
<feature type="region of interest" description="Disordered" evidence="17">
    <location>
        <begin position="233"/>
        <end position="255"/>
    </location>
</feature>
<comment type="similarity">
    <text evidence="14">Belongs to the ABC transporter superfamily. UvrA family.</text>
</comment>
<keyword evidence="3" id="KW-0479">Metal-binding</keyword>
<dbReference type="Proteomes" id="UP000177029">
    <property type="component" value="Unassembled WGS sequence"/>
</dbReference>
<evidence type="ECO:0000256" key="3">
    <source>
        <dbReference type="ARBA" id="ARBA00022723"/>
    </source>
</evidence>
<dbReference type="InterPro" id="IPR017871">
    <property type="entry name" value="ABC_transporter-like_CS"/>
</dbReference>